<dbReference type="SUPFAM" id="SSF51735">
    <property type="entry name" value="NAD(P)-binding Rossmann-fold domains"/>
    <property type="match status" value="1"/>
</dbReference>
<gene>
    <name evidence="3" type="ORF">AALG99_04685</name>
</gene>
<evidence type="ECO:0000256" key="1">
    <source>
        <dbReference type="ARBA" id="ARBA00006484"/>
    </source>
</evidence>
<accession>A0ABV4DE60</accession>
<sequence>MSESWLGLEGKTVIVTGGASGIGKAVAQEFLNVGCNVVVSDMAPEAPEFDTAAGRFHYVKTDVTSA</sequence>
<dbReference type="PANTHER" id="PTHR43180">
    <property type="entry name" value="3-OXOACYL-(ACYL-CARRIER-PROTEIN) REDUCTASE (AFU_ORTHOLOGUE AFUA_6G11210)"/>
    <property type="match status" value="1"/>
</dbReference>
<dbReference type="Proteomes" id="UP001565219">
    <property type="component" value="Unassembled WGS sequence"/>
</dbReference>
<proteinExistence type="inferred from homology"/>
<dbReference type="Pfam" id="PF00106">
    <property type="entry name" value="adh_short"/>
    <property type="match status" value="1"/>
</dbReference>
<evidence type="ECO:0000313" key="4">
    <source>
        <dbReference type="Proteomes" id="UP001565219"/>
    </source>
</evidence>
<name>A0ABV4DE60_9FIRM</name>
<reference evidence="3 4" key="1">
    <citation type="submission" date="2024-03" db="EMBL/GenBank/DDBJ databases">
        <title>Mouse gut bacterial collection (mGBC) of GemPharmatech.</title>
        <authorList>
            <person name="He Y."/>
            <person name="Dong L."/>
            <person name="Wu D."/>
            <person name="Gao X."/>
            <person name="Lin Z."/>
        </authorList>
    </citation>
    <scope>NUCLEOTIDE SEQUENCE [LARGE SCALE GENOMIC DNA]</scope>
    <source>
        <strain evidence="3 4">32-10</strain>
    </source>
</reference>
<dbReference type="Gene3D" id="3.40.50.720">
    <property type="entry name" value="NAD(P)-binding Rossmann-like Domain"/>
    <property type="match status" value="1"/>
</dbReference>
<protein>
    <submittedName>
        <fullName evidence="3">SDR family NAD(P)-dependent oxidoreductase</fullName>
    </submittedName>
</protein>
<keyword evidence="2" id="KW-0560">Oxidoreductase</keyword>
<evidence type="ECO:0000313" key="3">
    <source>
        <dbReference type="EMBL" id="MEY8632832.1"/>
    </source>
</evidence>
<feature type="non-terminal residue" evidence="3">
    <location>
        <position position="66"/>
    </location>
</feature>
<dbReference type="EMBL" id="JBCLTR010000004">
    <property type="protein sequence ID" value="MEY8632832.1"/>
    <property type="molecule type" value="Genomic_DNA"/>
</dbReference>
<dbReference type="InterPro" id="IPR036291">
    <property type="entry name" value="NAD(P)-bd_dom_sf"/>
</dbReference>
<organism evidence="3 4">
    <name type="scientific">Anaerostipes hominis</name>
    <name type="common">ex Lee et al. 2021</name>
    <dbReference type="NCBI Taxonomy" id="2025494"/>
    <lineage>
        <taxon>Bacteria</taxon>
        <taxon>Bacillati</taxon>
        <taxon>Bacillota</taxon>
        <taxon>Clostridia</taxon>
        <taxon>Lachnospirales</taxon>
        <taxon>Lachnospiraceae</taxon>
        <taxon>Anaerostipes</taxon>
    </lineage>
</organism>
<comment type="caution">
    <text evidence="3">The sequence shown here is derived from an EMBL/GenBank/DDBJ whole genome shotgun (WGS) entry which is preliminary data.</text>
</comment>
<dbReference type="InterPro" id="IPR002347">
    <property type="entry name" value="SDR_fam"/>
</dbReference>
<keyword evidence="4" id="KW-1185">Reference proteome</keyword>
<comment type="similarity">
    <text evidence="1">Belongs to the short-chain dehydrogenases/reductases (SDR) family.</text>
</comment>
<dbReference type="RefSeq" id="WP_369882326.1">
    <property type="nucleotide sequence ID" value="NZ_JBCLTR010000004.1"/>
</dbReference>
<dbReference type="PANTHER" id="PTHR43180:SF66">
    <property type="entry name" value="SHORT-CHAIN DEHYDROGENASE_REDUCTASE FAMILY PROTEIN"/>
    <property type="match status" value="1"/>
</dbReference>
<evidence type="ECO:0000256" key="2">
    <source>
        <dbReference type="ARBA" id="ARBA00023002"/>
    </source>
</evidence>